<name>A0ABQ0G157_9PEZI</name>
<accession>A0ABQ0G157</accession>
<gene>
    <name evidence="1" type="ORF">MFIFM68171_01691</name>
</gene>
<dbReference type="EMBL" id="BAAFSV010000001">
    <property type="protein sequence ID" value="GAB1311481.1"/>
    <property type="molecule type" value="Genomic_DNA"/>
</dbReference>
<proteinExistence type="predicted"/>
<dbReference type="Proteomes" id="UP001628179">
    <property type="component" value="Unassembled WGS sequence"/>
</dbReference>
<comment type="caution">
    <text evidence="1">The sequence shown here is derived from an EMBL/GenBank/DDBJ whole genome shotgun (WGS) entry which is preliminary data.</text>
</comment>
<dbReference type="RefSeq" id="XP_070913214.1">
    <property type="nucleotide sequence ID" value="XM_071057113.1"/>
</dbReference>
<evidence type="ECO:0000313" key="1">
    <source>
        <dbReference type="EMBL" id="GAB1311481.1"/>
    </source>
</evidence>
<evidence type="ECO:0000313" key="2">
    <source>
        <dbReference type="Proteomes" id="UP001628179"/>
    </source>
</evidence>
<organism evidence="1 2">
    <name type="scientific">Madurella fahalii</name>
    <dbReference type="NCBI Taxonomy" id="1157608"/>
    <lineage>
        <taxon>Eukaryota</taxon>
        <taxon>Fungi</taxon>
        <taxon>Dikarya</taxon>
        <taxon>Ascomycota</taxon>
        <taxon>Pezizomycotina</taxon>
        <taxon>Sordariomycetes</taxon>
        <taxon>Sordariomycetidae</taxon>
        <taxon>Sordariales</taxon>
        <taxon>Sordariales incertae sedis</taxon>
        <taxon>Madurella</taxon>
    </lineage>
</organism>
<dbReference type="GeneID" id="98172436"/>
<protein>
    <submittedName>
        <fullName evidence="1">Uncharacterized protein</fullName>
    </submittedName>
</protein>
<keyword evidence="2" id="KW-1185">Reference proteome</keyword>
<reference evidence="1 2" key="1">
    <citation type="submission" date="2024-09" db="EMBL/GenBank/DDBJ databases">
        <title>Itraconazole resistance in Madurella fahalii resulting from another homologue of gene encoding cytochrome P450 14-alpha sterol demethylase (CYP51).</title>
        <authorList>
            <person name="Yoshioka I."/>
            <person name="Fahal A.H."/>
            <person name="Kaneko S."/>
            <person name="Yaguchi T."/>
        </authorList>
    </citation>
    <scope>NUCLEOTIDE SEQUENCE [LARGE SCALE GENOMIC DNA]</scope>
    <source>
        <strain evidence="1 2">IFM 68171</strain>
    </source>
</reference>
<sequence>MLESGGHGLHPDQLELVTALAADNSIYTAEYLIHGPSIEDRSGSRRFLGIGRIFRSLRCPGTVLLIPPADPLLMQVNSSFSQAETFDGEPRDRFEQTSLHLKFTPYILPPVTTPGAINSHITLREALISIFDGAKWVADLDLLTPLSHNGIRRFKIGRRCGHEVDKDAGKLGRVLAGEMGGYFKSVKVWEELLVCKEYLLTSETGIIREHGNWYVRLAATSLY</sequence>